<reference evidence="4 6" key="2">
    <citation type="journal article" date="2018" name="Genome Res.">
        <title>The genomic architecture and molecular evolution of ant odorant receptors.</title>
        <authorList>
            <person name="McKenzie S.K."/>
            <person name="Kronauer D.J.C."/>
        </authorList>
    </citation>
    <scope>NUCLEOTIDE SEQUENCE [LARGE SCALE GENOMIC DNA]</scope>
    <source>
        <strain evidence="4">Clonal line C1</strain>
    </source>
</reference>
<feature type="region of interest" description="Disordered" evidence="1">
    <location>
        <begin position="194"/>
        <end position="271"/>
    </location>
</feature>
<dbReference type="Proteomes" id="UP000279307">
    <property type="component" value="Chromosome 11"/>
</dbReference>
<feature type="compositionally biased region" description="Polar residues" evidence="1">
    <location>
        <begin position="233"/>
        <end position="255"/>
    </location>
</feature>
<evidence type="ECO:0000313" key="6">
    <source>
        <dbReference type="Proteomes" id="UP000279307"/>
    </source>
</evidence>
<feature type="compositionally biased region" description="Basic and acidic residues" evidence="1">
    <location>
        <begin position="194"/>
        <end position="214"/>
    </location>
</feature>
<evidence type="ECO:0000313" key="3">
    <source>
        <dbReference type="EMBL" id="EZA60397.1"/>
    </source>
</evidence>
<name>A0A026WWG9_OOCBI</name>
<reference evidence="4" key="3">
    <citation type="submission" date="2018-07" db="EMBL/GenBank/DDBJ databases">
        <authorList>
            <person name="Mckenzie S.K."/>
            <person name="Kronauer D.J.C."/>
        </authorList>
    </citation>
    <scope>NUCLEOTIDE SEQUENCE</scope>
    <source>
        <strain evidence="4">Clonal line C1</strain>
    </source>
</reference>
<dbReference type="EMBL" id="QOIP01000011">
    <property type="protein sequence ID" value="RLU16702.1"/>
    <property type="molecule type" value="Genomic_DNA"/>
</dbReference>
<accession>A0A026WWG9</accession>
<keyword evidence="2" id="KW-0812">Transmembrane</keyword>
<sequence>MSKENSSSGEGGPQDTSGPDVPAKDPNADVYDNRGPRKIIRVVTVMAYLFSVSFVGILLSAYYIFLWEPPNPRLIRAKPQVQFLIAAASSPEMPNLKEKETSAFPLESQLKHTSKSLLGRMTQDIDLTQRQPESTGISLEKQAKLNTMLLNLRQSLVEVLRAQKRNSSHQVAASTSDDSLVEVKRVLNSTKKTDYARRSISRHESRGNLAREKTLSGNTDPPSEFTGPINTLDVENTSAASKSATIPGTKTNQNYFDGKSVPDADRYSTPITIDRGTTRANCERKVSAQRFSKLHTFRRESTKRNETNVNNRQLTAPVGNNAEIPSGNANVNGLKLNYSSNNNESPSNNRNKRSHVSVELTADSDVIEDPEFEHQLPNYPIVVKPALYTTRNVKGERI</sequence>
<dbReference type="Pfam" id="PF15018">
    <property type="entry name" value="InaF-motif"/>
    <property type="match status" value="1"/>
</dbReference>
<gene>
    <name evidence="4" type="ORF">DMN91_010770</name>
    <name evidence="3" type="ORF">X777_13486</name>
</gene>
<evidence type="ECO:0000256" key="1">
    <source>
        <dbReference type="SAM" id="MobiDB-lite"/>
    </source>
</evidence>
<evidence type="ECO:0000256" key="2">
    <source>
        <dbReference type="SAM" id="Phobius"/>
    </source>
</evidence>
<evidence type="ECO:0000313" key="4">
    <source>
        <dbReference type="EMBL" id="RLU16702.1"/>
    </source>
</evidence>
<dbReference type="PANTHER" id="PTHR34929:SF1">
    <property type="entry name" value="INAF MOTIF CONTAINING 2"/>
    <property type="match status" value="1"/>
</dbReference>
<keyword evidence="5" id="KW-1185">Reference proteome</keyword>
<evidence type="ECO:0008006" key="7">
    <source>
        <dbReference type="Google" id="ProtNLM"/>
    </source>
</evidence>
<feature type="region of interest" description="Disordered" evidence="1">
    <location>
        <begin position="301"/>
        <end position="356"/>
    </location>
</feature>
<dbReference type="EMBL" id="KK107078">
    <property type="protein sequence ID" value="EZA60397.1"/>
    <property type="molecule type" value="Genomic_DNA"/>
</dbReference>
<dbReference type="OrthoDB" id="8113027at2759"/>
<reference evidence="3 5" key="1">
    <citation type="journal article" date="2014" name="Curr. Biol.">
        <title>The genome of the clonal raider ant Cerapachys biroi.</title>
        <authorList>
            <person name="Oxley P.R."/>
            <person name="Ji L."/>
            <person name="Fetter-Pruneda I."/>
            <person name="McKenzie S.K."/>
            <person name="Li C."/>
            <person name="Hu H."/>
            <person name="Zhang G."/>
            <person name="Kronauer D.J."/>
        </authorList>
    </citation>
    <scope>NUCLEOTIDE SEQUENCE [LARGE SCALE GENOMIC DNA]</scope>
</reference>
<dbReference type="PANTHER" id="PTHR34929">
    <property type="entry name" value="ZGC:153157"/>
    <property type="match status" value="1"/>
</dbReference>
<organism evidence="3 5">
    <name type="scientific">Ooceraea biroi</name>
    <name type="common">Clonal raider ant</name>
    <name type="synonym">Cerapachys biroi</name>
    <dbReference type="NCBI Taxonomy" id="2015173"/>
    <lineage>
        <taxon>Eukaryota</taxon>
        <taxon>Metazoa</taxon>
        <taxon>Ecdysozoa</taxon>
        <taxon>Arthropoda</taxon>
        <taxon>Hexapoda</taxon>
        <taxon>Insecta</taxon>
        <taxon>Pterygota</taxon>
        <taxon>Neoptera</taxon>
        <taxon>Endopterygota</taxon>
        <taxon>Hymenoptera</taxon>
        <taxon>Apocrita</taxon>
        <taxon>Aculeata</taxon>
        <taxon>Formicoidea</taxon>
        <taxon>Formicidae</taxon>
        <taxon>Dorylinae</taxon>
        <taxon>Ooceraea</taxon>
    </lineage>
</organism>
<feature type="region of interest" description="Disordered" evidence="1">
    <location>
        <begin position="1"/>
        <end position="30"/>
    </location>
</feature>
<proteinExistence type="predicted"/>
<evidence type="ECO:0000313" key="5">
    <source>
        <dbReference type="Proteomes" id="UP000053097"/>
    </source>
</evidence>
<feature type="transmembrane region" description="Helical" evidence="2">
    <location>
        <begin position="42"/>
        <end position="65"/>
    </location>
</feature>
<dbReference type="AlphaFoldDB" id="A0A026WWG9"/>
<dbReference type="InterPro" id="IPR029162">
    <property type="entry name" value="InaF-motif"/>
</dbReference>
<feature type="compositionally biased region" description="Low complexity" evidence="1">
    <location>
        <begin position="337"/>
        <end position="349"/>
    </location>
</feature>
<keyword evidence="2" id="KW-0472">Membrane</keyword>
<protein>
    <recommendedName>
        <fullName evidence="7">Transmembrane protein INAFM2</fullName>
    </recommendedName>
</protein>
<dbReference type="Proteomes" id="UP000053097">
    <property type="component" value="Unassembled WGS sequence"/>
</dbReference>
<keyword evidence="2" id="KW-1133">Transmembrane helix</keyword>